<evidence type="ECO:0000256" key="2">
    <source>
        <dbReference type="SAM" id="Phobius"/>
    </source>
</evidence>
<proteinExistence type="predicted"/>
<feature type="transmembrane region" description="Helical" evidence="2">
    <location>
        <begin position="20"/>
        <end position="41"/>
    </location>
</feature>
<dbReference type="Proteomes" id="UP000053237">
    <property type="component" value="Unassembled WGS sequence"/>
</dbReference>
<gene>
    <name evidence="3" type="ORF">BN9_061390</name>
</gene>
<keyword evidence="2" id="KW-0472">Membrane</keyword>
<dbReference type="InParanoid" id="A0A024GES0"/>
<feature type="compositionally biased region" description="Low complexity" evidence="1">
    <location>
        <begin position="85"/>
        <end position="97"/>
    </location>
</feature>
<reference evidence="3 4" key="1">
    <citation type="submission" date="2012-05" db="EMBL/GenBank/DDBJ databases">
        <title>Recombination and specialization in a pathogen metapopulation.</title>
        <authorList>
            <person name="Gardiner A."/>
            <person name="Kemen E."/>
            <person name="Schultz-Larsen T."/>
            <person name="MacLean D."/>
            <person name="Van Oosterhout C."/>
            <person name="Jones J.D.G."/>
        </authorList>
    </citation>
    <scope>NUCLEOTIDE SEQUENCE [LARGE SCALE GENOMIC DNA]</scope>
    <source>
        <strain evidence="3 4">Ac Nc2</strain>
    </source>
</reference>
<organism evidence="3 4">
    <name type="scientific">Albugo candida</name>
    <dbReference type="NCBI Taxonomy" id="65357"/>
    <lineage>
        <taxon>Eukaryota</taxon>
        <taxon>Sar</taxon>
        <taxon>Stramenopiles</taxon>
        <taxon>Oomycota</taxon>
        <taxon>Peronosporomycetes</taxon>
        <taxon>Albuginales</taxon>
        <taxon>Albuginaceae</taxon>
        <taxon>Albugo</taxon>
    </lineage>
</organism>
<protein>
    <submittedName>
        <fullName evidence="3">Uncharacterized protein</fullName>
    </submittedName>
</protein>
<name>A0A024GES0_9STRA</name>
<evidence type="ECO:0000313" key="3">
    <source>
        <dbReference type="EMBL" id="CCI45266.1"/>
    </source>
</evidence>
<keyword evidence="4" id="KW-1185">Reference proteome</keyword>
<dbReference type="STRING" id="65357.A0A024GES0"/>
<dbReference type="AlphaFoldDB" id="A0A024GES0"/>
<accession>A0A024GES0</accession>
<dbReference type="EMBL" id="CAIX01000094">
    <property type="protein sequence ID" value="CCI45266.1"/>
    <property type="molecule type" value="Genomic_DNA"/>
</dbReference>
<feature type="region of interest" description="Disordered" evidence="1">
    <location>
        <begin position="64"/>
        <end position="97"/>
    </location>
</feature>
<comment type="caution">
    <text evidence="3">The sequence shown here is derived from an EMBL/GenBank/DDBJ whole genome shotgun (WGS) entry which is preliminary data.</text>
</comment>
<evidence type="ECO:0000256" key="1">
    <source>
        <dbReference type="SAM" id="MobiDB-lite"/>
    </source>
</evidence>
<sequence length="524" mass="59768">METRDEIFNGAFGWSDGTWWALLAAGIFITLLLLCCCCFCLQRARRKGREEAFKIVQQQREQQQRQRRLKNQRGSQIQNTKRQDSSNYQRYSQNQSQYHATRETYNYSKNPVSQEIVPQAHGESDPSQKQKERMFARMAPTTAALLQQQWGENCIGAIGTTQKKQESLPMSENSGEQVEKYVQNLNGRRATSYHEWRKAERDLQPAGLWTDGIGPDYAEVLCDDERVSRYNNATKRHSLNDYRNSSRRNSDPSASYEAWRCECARLGLENGFEADYDGNEQAMVSNTRLRTEELQHFIDIDIDASFMSKRDSYTVGIYNSKPLTPAIQTQLTGEPPSLSDRISELRGGRPSQYAADRRSLVTDESDMDSMESILLDQEAQDTIVACETWQKSEAFFKGVLTKKMRRPLSPLSSTSSCLDTESCTTLTSKKSSDIDEREFKFFGLRKYEENLSVISALTEGQFDDADTFLMVKTPTGSKTQTLSRKNSIYNQDYHIVQTSTDTPLSSHLASDFTGSPTCRQSFEV</sequence>
<evidence type="ECO:0000313" key="4">
    <source>
        <dbReference type="Proteomes" id="UP000053237"/>
    </source>
</evidence>
<keyword evidence="2" id="KW-1133">Transmembrane helix</keyword>
<keyword evidence="2" id="KW-0812">Transmembrane</keyword>